<keyword evidence="2" id="KW-1185">Reference proteome</keyword>
<reference evidence="1 2" key="1">
    <citation type="submission" date="2016-08" db="EMBL/GenBank/DDBJ databases">
        <authorList>
            <consortium name="Lentinula edodes genome sequencing consortium"/>
            <person name="Sakamoto Y."/>
            <person name="Nakade K."/>
            <person name="Sato S."/>
            <person name="Yoshida Y."/>
            <person name="Miyazaki K."/>
            <person name="Natsume S."/>
            <person name="Konno N."/>
        </authorList>
    </citation>
    <scope>NUCLEOTIDE SEQUENCE [LARGE SCALE GENOMIC DNA]</scope>
    <source>
        <strain evidence="1 2">NBRC 111202</strain>
    </source>
</reference>
<evidence type="ECO:0000313" key="1">
    <source>
        <dbReference type="EMBL" id="GAW05005.1"/>
    </source>
</evidence>
<gene>
    <name evidence="1" type="ORF">LENED_006835</name>
</gene>
<accession>A0A1Q3ECS0</accession>
<name>A0A1Q3ECS0_LENED</name>
<evidence type="ECO:0000313" key="2">
    <source>
        <dbReference type="Proteomes" id="UP000188533"/>
    </source>
</evidence>
<proteinExistence type="predicted"/>
<organism evidence="1 2">
    <name type="scientific">Lentinula edodes</name>
    <name type="common">Shiitake mushroom</name>
    <name type="synonym">Lentinus edodes</name>
    <dbReference type="NCBI Taxonomy" id="5353"/>
    <lineage>
        <taxon>Eukaryota</taxon>
        <taxon>Fungi</taxon>
        <taxon>Dikarya</taxon>
        <taxon>Basidiomycota</taxon>
        <taxon>Agaricomycotina</taxon>
        <taxon>Agaricomycetes</taxon>
        <taxon>Agaricomycetidae</taxon>
        <taxon>Agaricales</taxon>
        <taxon>Marasmiineae</taxon>
        <taxon>Omphalotaceae</taxon>
        <taxon>Lentinula</taxon>
    </lineage>
</organism>
<sequence length="93" mass="10154">MQIPNLATIASANQRLLSTFQALHPDLLSILQVSSGARLVLRVTKRSHTEFRNNTVQILVQSTGHIPIDCRRIMVGIGCGLTDPSMTGRDATE</sequence>
<dbReference type="AlphaFoldDB" id="A0A1Q3ECS0"/>
<dbReference type="Proteomes" id="UP000188533">
    <property type="component" value="Unassembled WGS sequence"/>
</dbReference>
<reference evidence="1 2" key="2">
    <citation type="submission" date="2017-02" db="EMBL/GenBank/DDBJ databases">
        <title>A genome survey and senescence transcriptome analysis in Lentinula edodes.</title>
        <authorList>
            <person name="Sakamoto Y."/>
            <person name="Nakade K."/>
            <person name="Sato S."/>
            <person name="Yoshida Y."/>
            <person name="Miyazaki K."/>
            <person name="Natsume S."/>
            <person name="Konno N."/>
        </authorList>
    </citation>
    <scope>NUCLEOTIDE SEQUENCE [LARGE SCALE GENOMIC DNA]</scope>
    <source>
        <strain evidence="1 2">NBRC 111202</strain>
    </source>
</reference>
<protein>
    <submittedName>
        <fullName evidence="1">Uncharacterized protein</fullName>
    </submittedName>
</protein>
<dbReference type="EMBL" id="BDGU01000223">
    <property type="protein sequence ID" value="GAW05005.1"/>
    <property type="molecule type" value="Genomic_DNA"/>
</dbReference>
<comment type="caution">
    <text evidence="1">The sequence shown here is derived from an EMBL/GenBank/DDBJ whole genome shotgun (WGS) entry which is preliminary data.</text>
</comment>